<comment type="caution">
    <text evidence="1">The sequence shown here is derived from an EMBL/GenBank/DDBJ whole genome shotgun (WGS) entry which is preliminary data.</text>
</comment>
<gene>
    <name evidence="1" type="ORF">J2Z75_003973</name>
</gene>
<dbReference type="RefSeq" id="WP_209854449.1">
    <property type="nucleotide sequence ID" value="NZ_JAGGJV010000007.1"/>
</dbReference>
<proteinExistence type="predicted"/>
<keyword evidence="2" id="KW-1185">Reference proteome</keyword>
<organism evidence="1 2">
    <name type="scientific">Rhizobium herbae</name>
    <dbReference type="NCBI Taxonomy" id="508661"/>
    <lineage>
        <taxon>Bacteria</taxon>
        <taxon>Pseudomonadati</taxon>
        <taxon>Pseudomonadota</taxon>
        <taxon>Alphaproteobacteria</taxon>
        <taxon>Hyphomicrobiales</taxon>
        <taxon>Rhizobiaceae</taxon>
        <taxon>Rhizobium/Agrobacterium group</taxon>
        <taxon>Rhizobium</taxon>
    </lineage>
</organism>
<dbReference type="Proteomes" id="UP000823786">
    <property type="component" value="Unassembled WGS sequence"/>
</dbReference>
<evidence type="ECO:0000313" key="2">
    <source>
        <dbReference type="Proteomes" id="UP000823786"/>
    </source>
</evidence>
<sequence length="62" mass="6912">MTHKDLTIADVLRDPLIRQMMCADRISLSGMTSLLQDAARLQKSGKQARRIPEAALRLHGIV</sequence>
<accession>A0ABS4ER77</accession>
<protein>
    <submittedName>
        <fullName evidence="1">Uncharacterized protein</fullName>
    </submittedName>
</protein>
<dbReference type="EMBL" id="JAGGJV010000007">
    <property type="protein sequence ID" value="MBP1860452.1"/>
    <property type="molecule type" value="Genomic_DNA"/>
</dbReference>
<reference evidence="1 2" key="1">
    <citation type="submission" date="2021-03" db="EMBL/GenBank/DDBJ databases">
        <title>Genomic Encyclopedia of Type Strains, Phase IV (KMG-IV): sequencing the most valuable type-strain genomes for metagenomic binning, comparative biology and taxonomic classification.</title>
        <authorList>
            <person name="Goeker M."/>
        </authorList>
    </citation>
    <scope>NUCLEOTIDE SEQUENCE [LARGE SCALE GENOMIC DNA]</scope>
    <source>
        <strain evidence="1 2">DSM 26427</strain>
    </source>
</reference>
<name>A0ABS4ER77_9HYPH</name>
<evidence type="ECO:0000313" key="1">
    <source>
        <dbReference type="EMBL" id="MBP1860452.1"/>
    </source>
</evidence>